<comment type="caution">
    <text evidence="8">The sequence shown here is derived from an EMBL/GenBank/DDBJ whole genome shotgun (WGS) entry which is preliminary data.</text>
</comment>
<feature type="transmembrane region" description="Helical" evidence="6">
    <location>
        <begin position="209"/>
        <end position="228"/>
    </location>
</feature>
<feature type="transmembrane region" description="Helical" evidence="6">
    <location>
        <begin position="335"/>
        <end position="357"/>
    </location>
</feature>
<dbReference type="InterPro" id="IPR011701">
    <property type="entry name" value="MFS"/>
</dbReference>
<feature type="domain" description="Major facilitator superfamily (MFS) profile" evidence="7">
    <location>
        <begin position="1"/>
        <end position="389"/>
    </location>
</feature>
<name>A0AAW6T456_9MICO</name>
<dbReference type="PROSITE" id="PS50850">
    <property type="entry name" value="MFS"/>
    <property type="match status" value="1"/>
</dbReference>
<feature type="transmembrane region" description="Helical" evidence="6">
    <location>
        <begin position="74"/>
        <end position="92"/>
    </location>
</feature>
<dbReference type="Proteomes" id="UP001321506">
    <property type="component" value="Unassembled WGS sequence"/>
</dbReference>
<feature type="transmembrane region" description="Helical" evidence="6">
    <location>
        <begin position="300"/>
        <end position="323"/>
    </location>
</feature>
<dbReference type="PANTHER" id="PTHR23521:SF3">
    <property type="entry name" value="MFS TRANSPORTER"/>
    <property type="match status" value="1"/>
</dbReference>
<evidence type="ECO:0000259" key="7">
    <source>
        <dbReference type="PROSITE" id="PS50850"/>
    </source>
</evidence>
<keyword evidence="3 6" id="KW-0812">Transmembrane</keyword>
<feature type="transmembrane region" description="Helical" evidence="6">
    <location>
        <begin position="274"/>
        <end position="294"/>
    </location>
</feature>
<organism evidence="8 9">
    <name type="scientific">Ruicaihuangia caeni</name>
    <dbReference type="NCBI Taxonomy" id="3042517"/>
    <lineage>
        <taxon>Bacteria</taxon>
        <taxon>Bacillati</taxon>
        <taxon>Actinomycetota</taxon>
        <taxon>Actinomycetes</taxon>
        <taxon>Micrococcales</taxon>
        <taxon>Microbacteriaceae</taxon>
        <taxon>Ruicaihuangia</taxon>
    </lineage>
</organism>
<proteinExistence type="inferred from homology"/>
<dbReference type="InterPro" id="IPR020846">
    <property type="entry name" value="MFS_dom"/>
</dbReference>
<dbReference type="Gene3D" id="1.20.1250.20">
    <property type="entry name" value="MFS general substrate transporter like domains"/>
    <property type="match status" value="1"/>
</dbReference>
<dbReference type="InterPro" id="IPR002539">
    <property type="entry name" value="MaoC-like_dom"/>
</dbReference>
<dbReference type="AlphaFoldDB" id="A0AAW6T456"/>
<dbReference type="GO" id="GO:0005886">
    <property type="term" value="C:plasma membrane"/>
    <property type="evidence" value="ECO:0007669"/>
    <property type="project" value="UniProtKB-SubCell"/>
</dbReference>
<evidence type="ECO:0000256" key="3">
    <source>
        <dbReference type="ARBA" id="ARBA00022692"/>
    </source>
</evidence>
<dbReference type="SUPFAM" id="SSF103473">
    <property type="entry name" value="MFS general substrate transporter"/>
    <property type="match status" value="1"/>
</dbReference>
<feature type="transmembrane region" description="Helical" evidence="6">
    <location>
        <begin position="363"/>
        <end position="388"/>
    </location>
</feature>
<keyword evidence="5 6" id="KW-0472">Membrane</keyword>
<dbReference type="InterPro" id="IPR029069">
    <property type="entry name" value="HotDog_dom_sf"/>
</dbReference>
<feature type="transmembrane region" description="Helical" evidence="6">
    <location>
        <begin position="156"/>
        <end position="178"/>
    </location>
</feature>
<evidence type="ECO:0000256" key="4">
    <source>
        <dbReference type="ARBA" id="ARBA00022989"/>
    </source>
</evidence>
<dbReference type="CDD" id="cd03449">
    <property type="entry name" value="R_hydratase"/>
    <property type="match status" value="1"/>
</dbReference>
<dbReference type="Pfam" id="PF07690">
    <property type="entry name" value="MFS_1"/>
    <property type="match status" value="1"/>
</dbReference>
<feature type="transmembrane region" description="Helical" evidence="6">
    <location>
        <begin position="42"/>
        <end position="62"/>
    </location>
</feature>
<feature type="transmembrane region" description="Helical" evidence="6">
    <location>
        <begin position="98"/>
        <end position="120"/>
    </location>
</feature>
<dbReference type="PANTHER" id="PTHR23521">
    <property type="entry name" value="TRANSPORTER MFS SUPERFAMILY"/>
    <property type="match status" value="1"/>
</dbReference>
<dbReference type="Pfam" id="PF01575">
    <property type="entry name" value="MaoC_dehydratas"/>
    <property type="match status" value="1"/>
</dbReference>
<evidence type="ECO:0000256" key="5">
    <source>
        <dbReference type="ARBA" id="ARBA00023136"/>
    </source>
</evidence>
<dbReference type="Gene3D" id="3.10.129.10">
    <property type="entry name" value="Hotdog Thioesterase"/>
    <property type="match status" value="1"/>
</dbReference>
<dbReference type="EMBL" id="JASATX010000001">
    <property type="protein sequence ID" value="MDI2097391.1"/>
    <property type="molecule type" value="Genomic_DNA"/>
</dbReference>
<dbReference type="InterPro" id="IPR036259">
    <property type="entry name" value="MFS_trans_sf"/>
</dbReference>
<accession>A0AAW6T456</accession>
<comment type="similarity">
    <text evidence="2">Belongs to the enoyl-CoA hydratase/isomerase family.</text>
</comment>
<reference evidence="8 9" key="1">
    <citation type="submission" date="2023-04" db="EMBL/GenBank/DDBJ databases">
        <title>Klugiella caeni sp. nov. isolated from the sludge of biochemical tank.</title>
        <authorList>
            <person name="Geng K."/>
        </authorList>
    </citation>
    <scope>NUCLEOTIDE SEQUENCE [LARGE SCALE GENOMIC DNA]</scope>
    <source>
        <strain evidence="8 9">YN-L-19</strain>
    </source>
</reference>
<keyword evidence="4 6" id="KW-1133">Transmembrane helix</keyword>
<dbReference type="GO" id="GO:0022857">
    <property type="term" value="F:transmembrane transporter activity"/>
    <property type="evidence" value="ECO:0007669"/>
    <property type="project" value="InterPro"/>
</dbReference>
<evidence type="ECO:0000256" key="2">
    <source>
        <dbReference type="ARBA" id="ARBA00005254"/>
    </source>
</evidence>
<feature type="transmembrane region" description="Helical" evidence="6">
    <location>
        <begin position="132"/>
        <end position="150"/>
    </location>
</feature>
<evidence type="ECO:0000313" key="9">
    <source>
        <dbReference type="Proteomes" id="UP001321506"/>
    </source>
</evidence>
<dbReference type="RefSeq" id="WP_281487189.1">
    <property type="nucleotide sequence ID" value="NZ_JASATX010000001.1"/>
</dbReference>
<dbReference type="SUPFAM" id="SSF54637">
    <property type="entry name" value="Thioesterase/thiol ester dehydrase-isomerase"/>
    <property type="match status" value="1"/>
</dbReference>
<sequence>MSRRLELALIAVVQVLAISTWFSATAAAPGMAAEWSLSTLQTVWLTVGVQAGFVIGAVLAAWLGIADRIGASRLMAIGCLGAAASTGATLLVDGAIGVAILRVLTGACLAAVYPVGLKVVATWTPKSLRARAYGVLIGALTLGTALPHVIAGLDGLPWRSLMAIAGGAAAIAAALSVFGVREGPFAVPTVGRIDLGYAARMFREPGPRYANFGYFGHMWELYAFWAWAPHLAVTSGVAGSGAASALLIFAVIGLAGVAGALIGGWLADAVGRPAAAGIALATSGSCALLSPLLGLLPAPVAIAILLLWGASVIADSGVFSTALSETARSDRIGTALTAQTAVGFGLTIGSILLVGAIGESAGWQWAFLVLVPGPVFGAVAMVRLSHVLGRKRRKRLKMSNWSERMPQVGQSAELSRTILPEDIELFTRISGDMNPLHYDEPAASASRFGGIIVQGGITTAILNAVVAERLPGPGSVFLGVEWKFLAPVRPGDTITGTVTVTEVRDDKPITKIATTVTRDDGVVALEGTAVCFTEDLACVRR</sequence>
<evidence type="ECO:0000256" key="6">
    <source>
        <dbReference type="SAM" id="Phobius"/>
    </source>
</evidence>
<evidence type="ECO:0000256" key="1">
    <source>
        <dbReference type="ARBA" id="ARBA00004651"/>
    </source>
</evidence>
<protein>
    <submittedName>
        <fullName evidence="8">MFS transporter</fullName>
    </submittedName>
</protein>
<comment type="subcellular location">
    <subcellularLocation>
        <location evidence="1">Cell membrane</location>
        <topology evidence="1">Multi-pass membrane protein</topology>
    </subcellularLocation>
</comment>
<keyword evidence="9" id="KW-1185">Reference proteome</keyword>
<feature type="transmembrane region" description="Helical" evidence="6">
    <location>
        <begin position="240"/>
        <end position="267"/>
    </location>
</feature>
<evidence type="ECO:0000313" key="8">
    <source>
        <dbReference type="EMBL" id="MDI2097391.1"/>
    </source>
</evidence>
<gene>
    <name evidence="8" type="ORF">QF206_00210</name>
</gene>